<protein>
    <submittedName>
        <fullName evidence="2">Uncharacterized protein</fullName>
    </submittedName>
</protein>
<feature type="region of interest" description="Disordered" evidence="1">
    <location>
        <begin position="195"/>
        <end position="226"/>
    </location>
</feature>
<feature type="region of interest" description="Disordered" evidence="1">
    <location>
        <begin position="348"/>
        <end position="374"/>
    </location>
</feature>
<sequence>MAHSRLVNIWQAIQQVYMPCVAGLRSATAAPAGHGEEMNDSMLPESISACDVSLHLPDSLPSNLRSQLPSKLIAKYRKLRLAQAEDAMASMKKHLRKGATLFKHKKDHIAGTGVAANTRMQNAISRQDAKTRLDAAKYSSARKALLVLCPSGKWKKRLRVLRDADIRPPTSDGGPGEGRRKLTWIWRMIPASDDELQPLDGADEEDDNVEDGDDSDGENHGEGGSLTAEELEDLRVEWARSLARAERWEEELRLLKTEMVRSLRFLDFKSKEWIALISKRASLLPDIRAGLSGYAHKQACMFRRIARKFAAQWIQLFRVNERKLPHTWPLAYRTVVLASTQVKRRPERQNAYKRLREDAASNGEDSENEMEVDV</sequence>
<evidence type="ECO:0000313" key="3">
    <source>
        <dbReference type="Proteomes" id="UP000053477"/>
    </source>
</evidence>
<feature type="compositionally biased region" description="Acidic residues" evidence="1">
    <location>
        <begin position="364"/>
        <end position="374"/>
    </location>
</feature>
<feature type="compositionally biased region" description="Acidic residues" evidence="1">
    <location>
        <begin position="195"/>
        <end position="216"/>
    </location>
</feature>
<evidence type="ECO:0000313" key="2">
    <source>
        <dbReference type="EMBL" id="KLO04520.1"/>
    </source>
</evidence>
<dbReference type="OrthoDB" id="2804062at2759"/>
<name>A0A0H2QY77_9AGAM</name>
<evidence type="ECO:0000256" key="1">
    <source>
        <dbReference type="SAM" id="MobiDB-lite"/>
    </source>
</evidence>
<keyword evidence="3" id="KW-1185">Reference proteome</keyword>
<proteinExistence type="predicted"/>
<feature type="compositionally biased region" description="Basic and acidic residues" evidence="1">
    <location>
        <begin position="348"/>
        <end position="359"/>
    </location>
</feature>
<accession>A0A0H2QY77</accession>
<dbReference type="Proteomes" id="UP000053477">
    <property type="component" value="Unassembled WGS sequence"/>
</dbReference>
<dbReference type="STRING" id="27342.A0A0H2QY77"/>
<dbReference type="InParanoid" id="A0A0H2QY77"/>
<reference evidence="2 3" key="1">
    <citation type="submission" date="2015-04" db="EMBL/GenBank/DDBJ databases">
        <title>Complete genome sequence of Schizopora paradoxa KUC8140, a cosmopolitan wood degrader in East Asia.</title>
        <authorList>
            <consortium name="DOE Joint Genome Institute"/>
            <person name="Min B."/>
            <person name="Park H."/>
            <person name="Jang Y."/>
            <person name="Kim J.-J."/>
            <person name="Kim K.H."/>
            <person name="Pangilinan J."/>
            <person name="Lipzen A."/>
            <person name="Riley R."/>
            <person name="Grigoriev I.V."/>
            <person name="Spatafora J.W."/>
            <person name="Choi I.-G."/>
        </authorList>
    </citation>
    <scope>NUCLEOTIDE SEQUENCE [LARGE SCALE GENOMIC DNA]</scope>
    <source>
        <strain evidence="2 3">KUC8140</strain>
    </source>
</reference>
<dbReference type="EMBL" id="KQ086514">
    <property type="protein sequence ID" value="KLO04520.1"/>
    <property type="molecule type" value="Genomic_DNA"/>
</dbReference>
<gene>
    <name evidence="2" type="ORF">SCHPADRAFT_947640</name>
</gene>
<dbReference type="AlphaFoldDB" id="A0A0H2QY77"/>
<organism evidence="2 3">
    <name type="scientific">Schizopora paradoxa</name>
    <dbReference type="NCBI Taxonomy" id="27342"/>
    <lineage>
        <taxon>Eukaryota</taxon>
        <taxon>Fungi</taxon>
        <taxon>Dikarya</taxon>
        <taxon>Basidiomycota</taxon>
        <taxon>Agaricomycotina</taxon>
        <taxon>Agaricomycetes</taxon>
        <taxon>Hymenochaetales</taxon>
        <taxon>Schizoporaceae</taxon>
        <taxon>Schizopora</taxon>
    </lineage>
</organism>